<dbReference type="CDD" id="cd01029">
    <property type="entry name" value="TOPRIM_primases"/>
    <property type="match status" value="1"/>
</dbReference>
<dbReference type="InterPro" id="IPR034154">
    <property type="entry name" value="TOPRIM_DnaG/twinkle"/>
</dbReference>
<reference evidence="1" key="1">
    <citation type="submission" date="2021-06" db="EMBL/GenBank/DDBJ databases">
        <title>Emergence of genetically related NDM-1-producing Providencia rettgeri strains in Argentina.</title>
        <authorList>
            <person name="Pasteran F."/>
            <person name="Meo A."/>
            <person name="Gomez S."/>
            <person name="Derdoy L."/>
            <person name="Albronoz E."/>
            <person name="Faccone D."/>
            <person name="Guerriero L."/>
            <person name="Archuby D."/>
            <person name="Tarzia A."/>
            <person name="Lopez M."/>
            <person name="Corso A."/>
        </authorList>
    </citation>
    <scope>NUCLEOTIDE SEQUENCE</scope>
    <source>
        <strain evidence="1">PreM15628</strain>
    </source>
</reference>
<dbReference type="Pfam" id="PF13155">
    <property type="entry name" value="Toprim_2"/>
    <property type="match status" value="1"/>
</dbReference>
<organism evidence="1 2">
    <name type="scientific">Providencia rettgeri</name>
    <dbReference type="NCBI Taxonomy" id="587"/>
    <lineage>
        <taxon>Bacteria</taxon>
        <taxon>Pseudomonadati</taxon>
        <taxon>Pseudomonadota</taxon>
        <taxon>Gammaproteobacteria</taxon>
        <taxon>Enterobacterales</taxon>
        <taxon>Morganellaceae</taxon>
        <taxon>Providencia</taxon>
    </lineage>
</organism>
<proteinExistence type="predicted"/>
<name>A0AAJ4NIX9_PRORE</name>
<evidence type="ECO:0000313" key="2">
    <source>
        <dbReference type="Proteomes" id="UP000682358"/>
    </source>
</evidence>
<evidence type="ECO:0000313" key="1">
    <source>
        <dbReference type="EMBL" id="QWQ20527.1"/>
    </source>
</evidence>
<dbReference type="AlphaFoldDB" id="A0AAJ4NIX9"/>
<dbReference type="EMBL" id="CP076405">
    <property type="protein sequence ID" value="QWQ20527.1"/>
    <property type="molecule type" value="Genomic_DNA"/>
</dbReference>
<sequence>MNNINSELIINKLIHDFQFKSQNGYLRQGLCPNCKKKELFTSIEKPFVLRCGRENKCGTELIVKELYPEFYDNWSTYYPKTNTTPYAAADAYLKQARGLDIVLLKGLYTEESYHANGLGAATVRFTLPNGAQWERIIDQPSRFDRKANFIGAYKGHWWALPSQDLTVANEIWLTEGIFDALSLAQNGLVAVSLMSCHNYPDVALKTLKEALGDKKMPVLVWALDNGPAGERGMKKFVERSRNEGWGATAAKTANKPSNLDWNDLHLQGKLTSKDINQYRYYGDLLLAQSASDKALLMFQRTERHEFDFEHDNRLYWFKLDVERHMKAVDRIQMSDPHLTEIEARKKALQESGAVAEIANCYPTPLYFQKAEETDESWYYMKIDFPRHLQPVKATFTAGQLTSASEFKKRLLHVAKGAVYTGNTNQLDRFCKHALPEIKEVKTQNYIGYNKEFGVYVFNNVAVQNGKVYTLNVEDYFSLDKLDIKTISSSPSLDFNIEFDDFTPNWLDDLWCAFGVKGYTALAFWLGSLFAEQIRKAHKSYPFLEIVGEPGSGKSTLLEFLWRLSGRADYEGFDPSKSTLAGRSRNFSQISNLPVCLIESDRNQDNAKLRSFDWEELKSIYNGRATRSTGIKTNNNETYEPLFKGSIIIAQNADIDASRAVLERIIHLYTDKAEQNSETRLAAIALERYPIEKISGFIPLATMKENEILTQYGQSLDAIQKQLFEDPDISHERIAKNHAQLIALLETLHHVLPVNADRIVQTREFIVSLAKERVQALMVDNPAVIEFWDMFDYLDANESCGVNHSNEKGVFAVNFNHLTQVASEHRQSVNLNTDIKNLLKTARARRFIGVKTVRSAVNSLFNSTLPKGSTLKKPETLKCWVFEYSDE</sequence>
<accession>A0AAJ4NIX9</accession>
<protein>
    <submittedName>
        <fullName evidence="1">Toprim domain-containing protein</fullName>
    </submittedName>
</protein>
<dbReference type="CDD" id="cd00267">
    <property type="entry name" value="ABC_ATPase"/>
    <property type="match status" value="1"/>
</dbReference>
<dbReference type="RefSeq" id="WP_215954241.1">
    <property type="nucleotide sequence ID" value="NZ_CP076405.1"/>
</dbReference>
<gene>
    <name evidence="1" type="ORF">KOF27_18450</name>
</gene>
<dbReference type="Gene3D" id="3.40.1360.10">
    <property type="match status" value="1"/>
</dbReference>
<dbReference type="Proteomes" id="UP000682358">
    <property type="component" value="Chromosome"/>
</dbReference>